<gene>
    <name evidence="2" type="ORF">BOKJ2_LOCUS11743</name>
</gene>
<protein>
    <submittedName>
        <fullName evidence="2">Uncharacterized protein</fullName>
    </submittedName>
</protein>
<accession>A0A811LC92</accession>
<sequence>MYNYYISVLVTVLCFTSTNGDFFGDIVDTGSEVIGDIGDTGKDVFNAVACAPCIGLVELFFWLLENSDTFYDLVDWACDQFTYGFICTVGLGSAGLASSVLTPHYICTSLIGSPVCMQIDKRSISDMFNGIGQQFDNFDQNENYGQRQNYNKNGRFDQNEDALAILSRVFNDSRPIYTKNQKEFQEILTMLPIQSLSDVKPAVDNFQKVWPAFRPEDQQDLIKMGHDFKQNVKNVPIAQSLDDLRRISHKYNGALDNMAQSNGHKPAQQDF</sequence>
<dbReference type="Proteomes" id="UP000783686">
    <property type="component" value="Unassembled WGS sequence"/>
</dbReference>
<keyword evidence="3" id="KW-1185">Reference proteome</keyword>
<dbReference type="EMBL" id="CAJFCW020000005">
    <property type="protein sequence ID" value="CAG9121283.1"/>
    <property type="molecule type" value="Genomic_DNA"/>
</dbReference>
<feature type="chain" id="PRO_5035595497" evidence="1">
    <location>
        <begin position="21"/>
        <end position="271"/>
    </location>
</feature>
<name>A0A811LC92_9BILA</name>
<organism evidence="2 3">
    <name type="scientific">Bursaphelenchus okinawaensis</name>
    <dbReference type="NCBI Taxonomy" id="465554"/>
    <lineage>
        <taxon>Eukaryota</taxon>
        <taxon>Metazoa</taxon>
        <taxon>Ecdysozoa</taxon>
        <taxon>Nematoda</taxon>
        <taxon>Chromadorea</taxon>
        <taxon>Rhabditida</taxon>
        <taxon>Tylenchina</taxon>
        <taxon>Tylenchomorpha</taxon>
        <taxon>Aphelenchoidea</taxon>
        <taxon>Aphelenchoididae</taxon>
        <taxon>Bursaphelenchus</taxon>
    </lineage>
</organism>
<keyword evidence="1" id="KW-0732">Signal</keyword>
<comment type="caution">
    <text evidence="2">The sequence shown here is derived from an EMBL/GenBank/DDBJ whole genome shotgun (WGS) entry which is preliminary data.</text>
</comment>
<dbReference type="AlphaFoldDB" id="A0A811LC92"/>
<reference evidence="2" key="1">
    <citation type="submission" date="2020-09" db="EMBL/GenBank/DDBJ databases">
        <authorList>
            <person name="Kikuchi T."/>
        </authorList>
    </citation>
    <scope>NUCLEOTIDE SEQUENCE</scope>
    <source>
        <strain evidence="2">SH1</strain>
    </source>
</reference>
<evidence type="ECO:0000256" key="1">
    <source>
        <dbReference type="SAM" id="SignalP"/>
    </source>
</evidence>
<feature type="signal peptide" evidence="1">
    <location>
        <begin position="1"/>
        <end position="20"/>
    </location>
</feature>
<evidence type="ECO:0000313" key="3">
    <source>
        <dbReference type="Proteomes" id="UP000614601"/>
    </source>
</evidence>
<dbReference type="Proteomes" id="UP000614601">
    <property type="component" value="Unassembled WGS sequence"/>
</dbReference>
<evidence type="ECO:0000313" key="2">
    <source>
        <dbReference type="EMBL" id="CAD5225769.1"/>
    </source>
</evidence>
<proteinExistence type="predicted"/>
<dbReference type="EMBL" id="CAJFDH010000005">
    <property type="protein sequence ID" value="CAD5225769.1"/>
    <property type="molecule type" value="Genomic_DNA"/>
</dbReference>